<comment type="similarity">
    <text evidence="2 10">Belongs to the glycosyl hydrolase 38 family.</text>
</comment>
<keyword evidence="6 10" id="KW-0862">Zinc</keyword>
<dbReference type="OrthoDB" id="2016903at2759"/>
<dbReference type="InterPro" id="IPR037094">
    <property type="entry name" value="Glyco_hydro_38_cen_sf"/>
</dbReference>
<evidence type="ECO:0000256" key="10">
    <source>
        <dbReference type="RuleBase" id="RU361199"/>
    </source>
</evidence>
<name>A0A3B0KDI6_DROGU</name>
<dbReference type="PANTHER" id="PTHR11607">
    <property type="entry name" value="ALPHA-MANNOSIDASE"/>
    <property type="match status" value="1"/>
</dbReference>
<evidence type="ECO:0000256" key="2">
    <source>
        <dbReference type="ARBA" id="ARBA00009792"/>
    </source>
</evidence>
<dbReference type="InterPro" id="IPR011330">
    <property type="entry name" value="Glyco_hydro/deAcase_b/a-brl"/>
</dbReference>
<dbReference type="FunFam" id="2.60.40.1360:FF:000004">
    <property type="entry name" value="Alpha-mannosidase"/>
    <property type="match status" value="1"/>
</dbReference>
<dbReference type="InterPro" id="IPR011682">
    <property type="entry name" value="Glyco_hydro_38_C"/>
</dbReference>
<dbReference type="GO" id="GO:0006013">
    <property type="term" value="P:mannose metabolic process"/>
    <property type="evidence" value="ECO:0007669"/>
    <property type="project" value="InterPro"/>
</dbReference>
<accession>A0A3B0KDI6</accession>
<evidence type="ECO:0000256" key="6">
    <source>
        <dbReference type="ARBA" id="ARBA00022833"/>
    </source>
</evidence>
<evidence type="ECO:0000256" key="1">
    <source>
        <dbReference type="ARBA" id="ARBA00000365"/>
    </source>
</evidence>
<keyword evidence="5 10" id="KW-0378">Hydrolase</keyword>
<dbReference type="Pfam" id="PF01074">
    <property type="entry name" value="Glyco_hydro_38N"/>
    <property type="match status" value="1"/>
</dbReference>
<dbReference type="SUPFAM" id="SSF88713">
    <property type="entry name" value="Glycoside hydrolase/deacetylase"/>
    <property type="match status" value="1"/>
</dbReference>
<dbReference type="Gene3D" id="2.70.98.30">
    <property type="entry name" value="Golgi alpha-mannosidase II, domain 4"/>
    <property type="match status" value="1"/>
</dbReference>
<dbReference type="InterPro" id="IPR000602">
    <property type="entry name" value="Glyco_hydro_38_N"/>
</dbReference>
<evidence type="ECO:0000313" key="13">
    <source>
        <dbReference type="Proteomes" id="UP000268350"/>
    </source>
</evidence>
<keyword evidence="4 10" id="KW-0479">Metal-binding</keyword>
<feature type="chain" id="PRO_5017844933" description="Alpha-mannosidase" evidence="10">
    <location>
        <begin position="23"/>
        <end position="987"/>
    </location>
</feature>
<comment type="catalytic activity">
    <reaction evidence="1">
        <text>Hydrolysis of terminal, non-reducing alpha-D-mannose residues in alpha-D-mannosides.</text>
        <dbReference type="EC" id="3.2.1.24"/>
    </reaction>
</comment>
<keyword evidence="9 10" id="KW-0326">Glycosidase</keyword>
<dbReference type="InterPro" id="IPR011013">
    <property type="entry name" value="Gal_mutarotase_sf_dom"/>
</dbReference>
<evidence type="ECO:0000259" key="11">
    <source>
        <dbReference type="SMART" id="SM00872"/>
    </source>
</evidence>
<keyword evidence="13" id="KW-1185">Reference proteome</keyword>
<feature type="signal peptide" evidence="10">
    <location>
        <begin position="1"/>
        <end position="22"/>
    </location>
</feature>
<dbReference type="Gene3D" id="2.60.40.1180">
    <property type="entry name" value="Golgi alpha-mannosidase II"/>
    <property type="match status" value="1"/>
</dbReference>
<reference evidence="13" key="1">
    <citation type="submission" date="2018-01" db="EMBL/GenBank/DDBJ databases">
        <authorList>
            <person name="Alioto T."/>
            <person name="Alioto T."/>
        </authorList>
    </citation>
    <scope>NUCLEOTIDE SEQUENCE [LARGE SCALE GENOMIC DNA]</scope>
</reference>
<dbReference type="GO" id="GO:0030246">
    <property type="term" value="F:carbohydrate binding"/>
    <property type="evidence" value="ECO:0007669"/>
    <property type="project" value="InterPro"/>
</dbReference>
<organism evidence="12 13">
    <name type="scientific">Drosophila guanche</name>
    <name type="common">Fruit fly</name>
    <dbReference type="NCBI Taxonomy" id="7266"/>
    <lineage>
        <taxon>Eukaryota</taxon>
        <taxon>Metazoa</taxon>
        <taxon>Ecdysozoa</taxon>
        <taxon>Arthropoda</taxon>
        <taxon>Hexapoda</taxon>
        <taxon>Insecta</taxon>
        <taxon>Pterygota</taxon>
        <taxon>Neoptera</taxon>
        <taxon>Endopterygota</taxon>
        <taxon>Diptera</taxon>
        <taxon>Brachycera</taxon>
        <taxon>Muscomorpha</taxon>
        <taxon>Ephydroidea</taxon>
        <taxon>Drosophilidae</taxon>
        <taxon>Drosophila</taxon>
        <taxon>Sophophora</taxon>
    </lineage>
</organism>
<evidence type="ECO:0000256" key="5">
    <source>
        <dbReference type="ARBA" id="ARBA00022801"/>
    </source>
</evidence>
<evidence type="ECO:0000256" key="4">
    <source>
        <dbReference type="ARBA" id="ARBA00022723"/>
    </source>
</evidence>
<dbReference type="PANTHER" id="PTHR11607:SF3">
    <property type="entry name" value="LYSOSOMAL ALPHA-MANNOSIDASE"/>
    <property type="match status" value="1"/>
</dbReference>
<dbReference type="InterPro" id="IPR013780">
    <property type="entry name" value="Glyco_hydro_b"/>
</dbReference>
<dbReference type="FunFam" id="2.70.98.30:FF:000003">
    <property type="entry name" value="Alpha-mannosidase"/>
    <property type="match status" value="1"/>
</dbReference>
<dbReference type="SMART" id="SM00872">
    <property type="entry name" value="Alpha-mann_mid"/>
    <property type="match status" value="1"/>
</dbReference>
<protein>
    <recommendedName>
        <fullName evidence="3 10">Alpha-mannosidase</fullName>
        <ecNumber evidence="10">3.2.1.-</ecNumber>
    </recommendedName>
</protein>
<evidence type="ECO:0000256" key="9">
    <source>
        <dbReference type="ARBA" id="ARBA00023295"/>
    </source>
</evidence>
<keyword evidence="7" id="KW-1015">Disulfide bond</keyword>
<dbReference type="FunFam" id="3.20.110.10:FF:000001">
    <property type="entry name" value="Alpha-mannosidase"/>
    <property type="match status" value="1"/>
</dbReference>
<evidence type="ECO:0000256" key="7">
    <source>
        <dbReference type="ARBA" id="ARBA00023157"/>
    </source>
</evidence>
<dbReference type="AlphaFoldDB" id="A0A3B0KDI6"/>
<dbReference type="InterPro" id="IPR050843">
    <property type="entry name" value="Glycosyl_Hydrlase_38"/>
</dbReference>
<comment type="cofactor">
    <cofactor evidence="10">
        <name>Zn(2+)</name>
        <dbReference type="ChEBI" id="CHEBI:29105"/>
    </cofactor>
    <text evidence="10">Binds 1 zinc ion per subunit.</text>
</comment>
<dbReference type="FunFam" id="1.20.1270.50:FF:000002">
    <property type="entry name" value="Alpha-mannosidase"/>
    <property type="match status" value="1"/>
</dbReference>
<dbReference type="CDD" id="cd10810">
    <property type="entry name" value="GH38N_AMII_LAM_like"/>
    <property type="match status" value="1"/>
</dbReference>
<dbReference type="OMA" id="QVMGIMQ"/>
<dbReference type="GO" id="GO:0004559">
    <property type="term" value="F:alpha-mannosidase activity"/>
    <property type="evidence" value="ECO:0007669"/>
    <property type="project" value="UniProtKB-EC"/>
</dbReference>
<dbReference type="EC" id="3.2.1.-" evidence="10"/>
<dbReference type="Gene3D" id="2.60.40.1360">
    <property type="match status" value="1"/>
</dbReference>
<dbReference type="Pfam" id="PF07748">
    <property type="entry name" value="Glyco_hydro_38C"/>
    <property type="match status" value="1"/>
</dbReference>
<dbReference type="InterPro" id="IPR028995">
    <property type="entry name" value="Glyco_hydro_57/38_cen_sf"/>
</dbReference>
<dbReference type="GO" id="GO:0046872">
    <property type="term" value="F:metal ion binding"/>
    <property type="evidence" value="ECO:0007669"/>
    <property type="project" value="UniProtKB-KW"/>
</dbReference>
<dbReference type="InterPro" id="IPR027291">
    <property type="entry name" value="Glyco_hydro_38_N_sf"/>
</dbReference>
<dbReference type="GO" id="GO:0005764">
    <property type="term" value="C:lysosome"/>
    <property type="evidence" value="ECO:0007669"/>
    <property type="project" value="TreeGrafter"/>
</dbReference>
<evidence type="ECO:0000256" key="8">
    <source>
        <dbReference type="ARBA" id="ARBA00023180"/>
    </source>
</evidence>
<dbReference type="EMBL" id="OUUW01000006">
    <property type="protein sequence ID" value="SPP81718.1"/>
    <property type="molecule type" value="Genomic_DNA"/>
</dbReference>
<sequence length="987" mass="112849">MNYFSGVQALFVLVSLNVVASGHVCGFEFCPKTKSNAINVHLVPHSHDDVGWLKTVDQYYYESKNNIQQAGVQYILDTVVEELLKNSKRRFIQVETSFFSKWYSEQTKTMKKAVKKLVAEGRLEFAGGAWSMNDEAAVHYQSVIDQFNLGLKFLKDTFGACARPRIGWQIDPFGHSREMASIFAQMGYSGEFFARMDYAEKNTRLSTLTMEMIWKSSVYLQNSEIFTGLLYRHYGSPPGFCFDIHCTDDPIIDGNSYDNNVNKRVDDFIAYLSTMSKSFRSNHIMVPMGDDFQYEDAEVNFKNMDKLIKYVNNRQMEGSKFNVFYSTPSCYLNELHQLLQSWPNKTEDFFPYSSDTHSYWTGYFTSRPTQKRFERDGNHFLQTVKQLSTLANLTSAEHKEALSNLRQAMGVMQHHDAITGTEKQAVAHDYDRMLFKAINGANNNARNALRVLTNLTSGEFQSCLELNISVCAITQSSANNIVVTLVNPLAHSSSQYVRLPVSKENYQVTDENGREVPSELVPVPLEILALQHRSGVTQHELVFKANVNKIANFYIRVLPFPRQKNDSINAQTKPISENDSDEFTLENSLVKLVFNNRTGLLKTIEMNGVTENIHQSFAIYKGFRGNNGLAENRSSGAYVFRPDGDIELPNDKTTFSIYNGKNVKEVHQHVNDWISQVVRIYEAVNRVEFEWLIGPIPTDDGVGKEIVTRFTSNLSSNGTFYTDSNGREMLERKRNQREFFKPDMTEEISGNYYPVTSQMYIQDEHKRINLLNDRSQGGTSLKDGELELMLHRRLLNDDAFGLGEALNEEQFGTGLIARGKLFLILNAVHKNPACTERLTQHELHLPFYKFFSKANTVPSIVQHMIPDFTDFPESIELLSLEPYSTNKILLRVENFNSCGSIQSFNMHTLFKSLLGRQIWEVTLDGNMPLKHMKRFKFHPDGTGNIPSSVNYFSTPHKPMNGNYTMDVSEFIVTLLPMQIRTFIIRQE</sequence>
<evidence type="ECO:0000256" key="3">
    <source>
        <dbReference type="ARBA" id="ARBA00012752"/>
    </source>
</evidence>
<proteinExistence type="inferred from homology"/>
<feature type="domain" description="Glycoside hydrolase family 38 central" evidence="11">
    <location>
        <begin position="358"/>
        <end position="434"/>
    </location>
</feature>
<keyword evidence="8" id="KW-0325">Glycoprotein</keyword>
<dbReference type="Gene3D" id="3.20.110.10">
    <property type="entry name" value="Glycoside hydrolase 38, N terminal domain"/>
    <property type="match status" value="1"/>
</dbReference>
<keyword evidence="10" id="KW-0732">Signal</keyword>
<dbReference type="Pfam" id="PF09261">
    <property type="entry name" value="Alpha-mann_mid"/>
    <property type="match status" value="1"/>
</dbReference>
<dbReference type="InterPro" id="IPR015341">
    <property type="entry name" value="Glyco_hydro_38_cen"/>
</dbReference>
<dbReference type="FunFam" id="1.20.1270.50:FF:000003">
    <property type="entry name" value="Alpha-mannosidase"/>
    <property type="match status" value="1"/>
</dbReference>
<evidence type="ECO:0000313" key="12">
    <source>
        <dbReference type="EMBL" id="SPP81718.1"/>
    </source>
</evidence>
<dbReference type="Gene3D" id="1.20.1270.50">
    <property type="entry name" value="Glycoside hydrolase family 38, central domain"/>
    <property type="match status" value="2"/>
</dbReference>
<dbReference type="SUPFAM" id="SSF88688">
    <property type="entry name" value="Families 57/38 glycoside transferase middle domain"/>
    <property type="match status" value="1"/>
</dbReference>
<dbReference type="Proteomes" id="UP000268350">
    <property type="component" value="Unassembled WGS sequence"/>
</dbReference>
<dbReference type="FunFam" id="2.60.40.1180:FF:000018">
    <property type="entry name" value="Alpha-mannosidase"/>
    <property type="match status" value="1"/>
</dbReference>
<dbReference type="SUPFAM" id="SSF74650">
    <property type="entry name" value="Galactose mutarotase-like"/>
    <property type="match status" value="1"/>
</dbReference>
<gene>
    <name evidence="12" type="ORF">DGUA_6G013444</name>
</gene>